<dbReference type="AlphaFoldDB" id="A0AAU7CEA0"/>
<proteinExistence type="predicted"/>
<name>A0AAU7CEA0_9BACT</name>
<protein>
    <submittedName>
        <fullName evidence="1">Uncharacterized protein</fullName>
    </submittedName>
</protein>
<dbReference type="EMBL" id="CP155447">
    <property type="protein sequence ID" value="XBH03423.1"/>
    <property type="molecule type" value="Genomic_DNA"/>
</dbReference>
<evidence type="ECO:0000313" key="1">
    <source>
        <dbReference type="EMBL" id="XBH03423.1"/>
    </source>
</evidence>
<reference evidence="1" key="1">
    <citation type="submission" date="2024-05" db="EMBL/GenBank/DDBJ databases">
        <title>Planctomycetes of the genus Singulisphaera possess chitinolytic capabilities.</title>
        <authorList>
            <person name="Ivanova A."/>
        </authorList>
    </citation>
    <scope>NUCLEOTIDE SEQUENCE</scope>
    <source>
        <strain evidence="1">Ch08T</strain>
    </source>
</reference>
<dbReference type="RefSeq" id="WP_406696157.1">
    <property type="nucleotide sequence ID" value="NZ_CP155447.1"/>
</dbReference>
<gene>
    <name evidence="1" type="ORF">V5E97_34730</name>
</gene>
<sequence>MNKQDFQAEHLKQLPLRAIVAFSARCARRVQSLSELPDGHPGRERLREDIEAALHMAEGFASGSTAPCSDSVAEALDVSRRGADIPLRAEKAAAAASEAAHAAASSWHLTESKQGEPRELKTTEARKSVGGLAMVTADLAARNAFAAAVAAYQAVGLNNEDFTAAALHDYDELLRLKLGRYPEAGDPIDPSSRGPLGPI</sequence>
<organism evidence="1">
    <name type="scientific">Singulisphaera sp. Ch08</name>
    <dbReference type="NCBI Taxonomy" id="3120278"/>
    <lineage>
        <taxon>Bacteria</taxon>
        <taxon>Pseudomonadati</taxon>
        <taxon>Planctomycetota</taxon>
        <taxon>Planctomycetia</taxon>
        <taxon>Isosphaerales</taxon>
        <taxon>Isosphaeraceae</taxon>
        <taxon>Singulisphaera</taxon>
    </lineage>
</organism>
<accession>A0AAU7CEA0</accession>